<dbReference type="PANTHER" id="PTHR24409:SF295">
    <property type="entry name" value="AZ2-RELATED"/>
    <property type="match status" value="1"/>
</dbReference>
<sequence>MSSILMKDHVTIQNMKMKIKKLCRICLFNENNKNYNNNDDFDEEKSNDACNYQNIELQKHPKMYSIHKTMIGKSYVRELISNVTKIEITKGDGYPELICETCLEKFRVANYIQMQCLATHALLQETFKPKNSGIQSKPPKKSLKCAHCNSYFRDRMNLLNHIRSHVERKFTCQFCGLQFIRSDHLKCHTDVKHSKMYMKNFKCDLCSFESYLKQNLRVHMRVHTTEKKQFKCKYCEKSYSYHCDLKRHVFQHENNSPYRCETCDKSFYSKSNLKVHQKIHLGIKKYKCSYCKQEFSQNICLINHVRALHSTNSMKN</sequence>
<dbReference type="EMBL" id="UFQS01000002">
    <property type="protein sequence ID" value="SSW96717.1"/>
    <property type="molecule type" value="Genomic_DNA"/>
</dbReference>
<feature type="domain" description="C2H2-type" evidence="7">
    <location>
        <begin position="286"/>
        <end position="314"/>
    </location>
</feature>
<dbReference type="FunFam" id="3.30.160.60:FF:000634">
    <property type="entry name" value="Zinc finger X-chromosomal protein"/>
    <property type="match status" value="1"/>
</dbReference>
<dbReference type="OMA" id="QCESCHI"/>
<evidence type="ECO:0000256" key="2">
    <source>
        <dbReference type="ARBA" id="ARBA00022737"/>
    </source>
</evidence>
<dbReference type="PROSITE" id="PS51915">
    <property type="entry name" value="ZAD"/>
    <property type="match status" value="1"/>
</dbReference>
<dbReference type="InterPro" id="IPR013087">
    <property type="entry name" value="Znf_C2H2_type"/>
</dbReference>
<dbReference type="GO" id="GO:0008270">
    <property type="term" value="F:zinc ion binding"/>
    <property type="evidence" value="ECO:0007669"/>
    <property type="project" value="UniProtKB-UniRule"/>
</dbReference>
<reference evidence="10" key="2">
    <citation type="submission" date="2018-07" db="EMBL/GenBank/DDBJ databases">
        <authorList>
            <person name="Quirk P.G."/>
            <person name="Krulwich T.A."/>
        </authorList>
    </citation>
    <scope>NUCLEOTIDE SEQUENCE</scope>
</reference>
<keyword evidence="2" id="KW-0677">Repeat</keyword>
<dbReference type="Gene3D" id="3.30.160.60">
    <property type="entry name" value="Classic Zinc Finger"/>
    <property type="match status" value="4"/>
</dbReference>
<evidence type="ECO:0000256" key="1">
    <source>
        <dbReference type="ARBA" id="ARBA00022723"/>
    </source>
</evidence>
<name>A0A336LGM0_CULSO</name>
<feature type="binding site" evidence="6">
    <location>
        <position position="26"/>
    </location>
    <ligand>
        <name>Zn(2+)</name>
        <dbReference type="ChEBI" id="CHEBI:29105"/>
    </ligand>
</feature>
<dbReference type="SUPFAM" id="SSF57716">
    <property type="entry name" value="Glucocorticoid receptor-like (DNA-binding domain)"/>
    <property type="match status" value="1"/>
</dbReference>
<keyword evidence="4 6" id="KW-0862">Zinc</keyword>
<feature type="domain" description="ZAD" evidence="8">
    <location>
        <begin position="21"/>
        <end position="126"/>
    </location>
</feature>
<feature type="binding site" evidence="6">
    <location>
        <position position="102"/>
    </location>
    <ligand>
        <name>Zn(2+)</name>
        <dbReference type="ChEBI" id="CHEBI:29105"/>
    </ligand>
</feature>
<reference evidence="9" key="1">
    <citation type="submission" date="2018-04" db="EMBL/GenBank/DDBJ databases">
        <authorList>
            <person name="Go L.Y."/>
            <person name="Mitchell J.A."/>
        </authorList>
    </citation>
    <scope>NUCLEOTIDE SEQUENCE</scope>
    <source>
        <tissue evidence="9">Whole organism</tissue>
    </source>
</reference>
<dbReference type="SUPFAM" id="SSF57667">
    <property type="entry name" value="beta-beta-alpha zinc fingers"/>
    <property type="match status" value="3"/>
</dbReference>
<evidence type="ECO:0000313" key="10">
    <source>
        <dbReference type="EMBL" id="SSX17104.1"/>
    </source>
</evidence>
<dbReference type="GO" id="GO:0000977">
    <property type="term" value="F:RNA polymerase II transcription regulatory region sequence-specific DNA binding"/>
    <property type="evidence" value="ECO:0007669"/>
    <property type="project" value="TreeGrafter"/>
</dbReference>
<dbReference type="GO" id="GO:0000981">
    <property type="term" value="F:DNA-binding transcription factor activity, RNA polymerase II-specific"/>
    <property type="evidence" value="ECO:0007669"/>
    <property type="project" value="TreeGrafter"/>
</dbReference>
<feature type="domain" description="C2H2-type" evidence="7">
    <location>
        <begin position="201"/>
        <end position="228"/>
    </location>
</feature>
<feature type="domain" description="C2H2-type" evidence="7">
    <location>
        <begin position="258"/>
        <end position="285"/>
    </location>
</feature>
<keyword evidence="3 5" id="KW-0863">Zinc-finger</keyword>
<dbReference type="VEuPathDB" id="VectorBase:CSON007937"/>
<feature type="domain" description="C2H2-type" evidence="7">
    <location>
        <begin position="230"/>
        <end position="257"/>
    </location>
</feature>
<accession>A0A336LGM0</accession>
<dbReference type="InterPro" id="IPR036236">
    <property type="entry name" value="Znf_C2H2_sf"/>
</dbReference>
<dbReference type="GO" id="GO:0005634">
    <property type="term" value="C:nucleus"/>
    <property type="evidence" value="ECO:0007669"/>
    <property type="project" value="InterPro"/>
</dbReference>
<evidence type="ECO:0000256" key="4">
    <source>
        <dbReference type="ARBA" id="ARBA00022833"/>
    </source>
</evidence>
<dbReference type="Pfam" id="PF00096">
    <property type="entry name" value="zf-C2H2"/>
    <property type="match status" value="3"/>
</dbReference>
<evidence type="ECO:0000256" key="5">
    <source>
        <dbReference type="PROSITE-ProRule" id="PRU00042"/>
    </source>
</evidence>
<proteinExistence type="predicted"/>
<keyword evidence="1 6" id="KW-0479">Metal-binding</keyword>
<evidence type="ECO:0000259" key="8">
    <source>
        <dbReference type="PROSITE" id="PS51915"/>
    </source>
</evidence>
<dbReference type="SMART" id="SM00868">
    <property type="entry name" value="zf-AD"/>
    <property type="match status" value="1"/>
</dbReference>
<dbReference type="EMBL" id="UFQT01000002">
    <property type="protein sequence ID" value="SSX17104.1"/>
    <property type="molecule type" value="Genomic_DNA"/>
</dbReference>
<dbReference type="PANTHER" id="PTHR24409">
    <property type="entry name" value="ZINC FINGER PROTEIN 142"/>
    <property type="match status" value="1"/>
</dbReference>
<protein>
    <submittedName>
        <fullName evidence="10">CSON007937 protein</fullName>
    </submittedName>
</protein>
<feature type="binding site" evidence="6">
    <location>
        <position position="23"/>
    </location>
    <ligand>
        <name>Zn(2+)</name>
        <dbReference type="ChEBI" id="CHEBI:29105"/>
    </ligand>
</feature>
<organism evidence="10">
    <name type="scientific">Culicoides sonorensis</name>
    <name type="common">Biting midge</name>
    <dbReference type="NCBI Taxonomy" id="179676"/>
    <lineage>
        <taxon>Eukaryota</taxon>
        <taxon>Metazoa</taxon>
        <taxon>Ecdysozoa</taxon>
        <taxon>Arthropoda</taxon>
        <taxon>Hexapoda</taxon>
        <taxon>Insecta</taxon>
        <taxon>Pterygota</taxon>
        <taxon>Neoptera</taxon>
        <taxon>Endopterygota</taxon>
        <taxon>Diptera</taxon>
        <taxon>Nematocera</taxon>
        <taxon>Chironomoidea</taxon>
        <taxon>Ceratopogonidae</taxon>
        <taxon>Ceratopogoninae</taxon>
        <taxon>Culicoides</taxon>
        <taxon>Monoculicoides</taxon>
    </lineage>
</organism>
<dbReference type="Pfam" id="PF07776">
    <property type="entry name" value="zf-AD"/>
    <property type="match status" value="1"/>
</dbReference>
<dbReference type="AlphaFoldDB" id="A0A336LGM0"/>
<gene>
    <name evidence="10" type="primary">CSON007937</name>
</gene>
<feature type="domain" description="C2H2-type" evidence="7">
    <location>
        <begin position="170"/>
        <end position="194"/>
    </location>
</feature>
<feature type="binding site" evidence="6">
    <location>
        <position position="99"/>
    </location>
    <ligand>
        <name>Zn(2+)</name>
        <dbReference type="ChEBI" id="CHEBI:29105"/>
    </ligand>
</feature>
<evidence type="ECO:0000256" key="3">
    <source>
        <dbReference type="ARBA" id="ARBA00022771"/>
    </source>
</evidence>
<evidence type="ECO:0000313" key="9">
    <source>
        <dbReference type="EMBL" id="SSW96717.1"/>
    </source>
</evidence>
<dbReference type="SMART" id="SM00355">
    <property type="entry name" value="ZnF_C2H2"/>
    <property type="match status" value="6"/>
</dbReference>
<evidence type="ECO:0000259" key="7">
    <source>
        <dbReference type="PROSITE" id="PS50157"/>
    </source>
</evidence>
<dbReference type="InterPro" id="IPR012934">
    <property type="entry name" value="Znf_AD"/>
</dbReference>
<dbReference type="PROSITE" id="PS00028">
    <property type="entry name" value="ZINC_FINGER_C2H2_1"/>
    <property type="match status" value="5"/>
</dbReference>
<evidence type="ECO:0000256" key="6">
    <source>
        <dbReference type="PROSITE-ProRule" id="PRU01263"/>
    </source>
</evidence>
<dbReference type="PROSITE" id="PS50157">
    <property type="entry name" value="ZINC_FINGER_C2H2_2"/>
    <property type="match status" value="6"/>
</dbReference>
<feature type="domain" description="C2H2-type" evidence="7">
    <location>
        <begin position="143"/>
        <end position="170"/>
    </location>
</feature>